<protein>
    <recommendedName>
        <fullName evidence="4">carbamoyl-phosphate synthase (ammonia)</fullName>
        <ecNumber evidence="4">6.3.4.16</ecNumber>
    </recommendedName>
</protein>
<dbReference type="InterPro" id="IPR016185">
    <property type="entry name" value="PreATP-grasp_dom_sf"/>
</dbReference>
<evidence type="ECO:0000256" key="3">
    <source>
        <dbReference type="ARBA" id="ARBA00022840"/>
    </source>
</evidence>
<dbReference type="InterPro" id="IPR005479">
    <property type="entry name" value="CPAse_ATP-bd"/>
</dbReference>
<reference evidence="8 9" key="1">
    <citation type="submission" date="2022-05" db="EMBL/GenBank/DDBJ databases">
        <authorList>
            <consortium name="Genoscope - CEA"/>
            <person name="William W."/>
        </authorList>
    </citation>
    <scope>NUCLEOTIDE SEQUENCE [LARGE SCALE GENOMIC DNA]</scope>
</reference>
<dbReference type="InterPro" id="IPR005483">
    <property type="entry name" value="CPSase_dom"/>
</dbReference>
<dbReference type="Gene3D" id="3.40.50.880">
    <property type="match status" value="1"/>
</dbReference>
<comment type="catalytic activity">
    <reaction evidence="5">
        <text>hydrogencarbonate + NH4(+) + 2 ATP = carbamoyl phosphate + 2 ADP + phosphate + 2 H(+)</text>
        <dbReference type="Rhea" id="RHEA:18029"/>
        <dbReference type="ChEBI" id="CHEBI:15378"/>
        <dbReference type="ChEBI" id="CHEBI:17544"/>
        <dbReference type="ChEBI" id="CHEBI:28938"/>
        <dbReference type="ChEBI" id="CHEBI:30616"/>
        <dbReference type="ChEBI" id="CHEBI:43474"/>
        <dbReference type="ChEBI" id="CHEBI:58228"/>
        <dbReference type="ChEBI" id="CHEBI:456216"/>
        <dbReference type="EC" id="6.3.4.16"/>
    </reaction>
</comment>
<dbReference type="SUPFAM" id="SSF52021">
    <property type="entry name" value="Carbamoyl phosphate synthetase, small subunit N-terminal domain"/>
    <property type="match status" value="1"/>
</dbReference>
<dbReference type="InterPro" id="IPR006274">
    <property type="entry name" value="CarbamoylP_synth_ssu"/>
</dbReference>
<dbReference type="SMART" id="SM01097">
    <property type="entry name" value="CPSase_sm_chain"/>
    <property type="match status" value="1"/>
</dbReference>
<dbReference type="InterPro" id="IPR035686">
    <property type="entry name" value="CPSase_GATase1"/>
</dbReference>
<proteinExistence type="inferred from homology"/>
<keyword evidence="3 6" id="KW-0067">ATP-binding</keyword>
<evidence type="ECO:0000259" key="7">
    <source>
        <dbReference type="PROSITE" id="PS50975"/>
    </source>
</evidence>
<dbReference type="InterPro" id="IPR011761">
    <property type="entry name" value="ATP-grasp"/>
</dbReference>
<dbReference type="InterPro" id="IPR036480">
    <property type="entry name" value="CarbP_synth_ssu_N_sf"/>
</dbReference>
<dbReference type="Pfam" id="PF00117">
    <property type="entry name" value="GATase"/>
    <property type="match status" value="2"/>
</dbReference>
<dbReference type="EMBL" id="CALNXI010002217">
    <property type="protein sequence ID" value="CAH3184816.1"/>
    <property type="molecule type" value="Genomic_DNA"/>
</dbReference>
<organism evidence="8 9">
    <name type="scientific">Porites evermanni</name>
    <dbReference type="NCBI Taxonomy" id="104178"/>
    <lineage>
        <taxon>Eukaryota</taxon>
        <taxon>Metazoa</taxon>
        <taxon>Cnidaria</taxon>
        <taxon>Anthozoa</taxon>
        <taxon>Hexacorallia</taxon>
        <taxon>Scleractinia</taxon>
        <taxon>Fungiina</taxon>
        <taxon>Poritidae</taxon>
        <taxon>Porites</taxon>
    </lineage>
</organism>
<dbReference type="EC" id="6.3.4.16" evidence="4"/>
<dbReference type="Pfam" id="PF00988">
    <property type="entry name" value="CPSase_sm_chain"/>
    <property type="match status" value="1"/>
</dbReference>
<dbReference type="PRINTS" id="PR00096">
    <property type="entry name" value="GATASE"/>
</dbReference>
<dbReference type="NCBIfam" id="NF009475">
    <property type="entry name" value="PRK12838.1"/>
    <property type="match status" value="1"/>
</dbReference>
<dbReference type="InterPro" id="IPR058047">
    <property type="entry name" value="CPSase_preATP-grasp"/>
</dbReference>
<dbReference type="SUPFAM" id="SSF56059">
    <property type="entry name" value="Glutathione synthetase ATP-binding domain-like"/>
    <property type="match status" value="1"/>
</dbReference>
<evidence type="ECO:0000256" key="2">
    <source>
        <dbReference type="ARBA" id="ARBA00022741"/>
    </source>
</evidence>
<evidence type="ECO:0000256" key="1">
    <source>
        <dbReference type="ARBA" id="ARBA00022598"/>
    </source>
</evidence>
<dbReference type="Gene3D" id="3.30.470.20">
    <property type="entry name" value="ATP-grasp fold, B domain"/>
    <property type="match status" value="1"/>
</dbReference>
<evidence type="ECO:0000313" key="9">
    <source>
        <dbReference type="Proteomes" id="UP001159427"/>
    </source>
</evidence>
<dbReference type="Pfam" id="PF25596">
    <property type="entry name" value="CPSase_L_D1"/>
    <property type="match status" value="1"/>
</dbReference>
<dbReference type="SUPFAM" id="SSF52317">
    <property type="entry name" value="Class I glutamine amidotransferase-like"/>
    <property type="match status" value="1"/>
</dbReference>
<dbReference type="SUPFAM" id="SSF52440">
    <property type="entry name" value="PreATP-grasp domain"/>
    <property type="match status" value="1"/>
</dbReference>
<dbReference type="PANTHER" id="PTHR11405:SF53">
    <property type="entry name" value="CARBAMOYL-PHOSPHATE SYNTHASE [AMMONIA], MITOCHONDRIAL"/>
    <property type="match status" value="1"/>
</dbReference>
<keyword evidence="9" id="KW-1185">Reference proteome</keyword>
<dbReference type="InterPro" id="IPR029062">
    <property type="entry name" value="Class_I_gatase-like"/>
</dbReference>
<evidence type="ECO:0000256" key="6">
    <source>
        <dbReference type="PROSITE-ProRule" id="PRU00409"/>
    </source>
</evidence>
<dbReference type="Pfam" id="PF02786">
    <property type="entry name" value="CPSase_L_D2"/>
    <property type="match status" value="1"/>
</dbReference>
<keyword evidence="1" id="KW-0436">Ligase</keyword>
<dbReference type="PRINTS" id="PR00098">
    <property type="entry name" value="CPSASE"/>
</dbReference>
<comment type="caution">
    <text evidence="8">The sequence shown here is derived from an EMBL/GenBank/DDBJ whole genome shotgun (WGS) entry which is preliminary data.</text>
</comment>
<dbReference type="PANTHER" id="PTHR11405">
    <property type="entry name" value="CARBAMOYLTRANSFERASE FAMILY MEMBER"/>
    <property type="match status" value="1"/>
</dbReference>
<dbReference type="InterPro" id="IPR002474">
    <property type="entry name" value="CarbamoylP_synth_ssu_N"/>
</dbReference>
<sequence length="597" mass="65419">MALILRASHFLARNGRCTFISGLRLSSSTTRSRKSLSASLVLEDGTRLQGYSFGHGKSTSGEVVFNTGLTGYPEALTDPSYRGQILTLTYPIVGNYGVPSTTERDQYGLLKNVESENIQVSGLLVQDYSHNYSHWNAVKSLSEWLNEEKIPALYGIDTRKLTKTIRDKGTVLGKIEFEDQPVEFLDPNTRNLTADVSVKERKIFGKGNPYRVIAVDCGIKHNMIRHLVMRGAEVHLVPWDYDYSEEIYDGLFISNGPGDPALAWDAVLNLRKVLDSNRSQPVFGICMGNQLTGLAAGAKTYKLPLGNRGHNQPVINQLSGEAFITSQNHGFAIDEASLPAEWNSLFINANDKTNEGIMHTEKPIFTAQFHPEAFGGPTDTEFLFDTFMDLVKGKKTSVTHAMSRPVKVPPPPKVSKVLVLGSGGLSIGQAGEFDYSGSQAIKALKEENIKTVLMNPNIASVQTNEEGEKQRGAEVHLVPWDYDYSEEIYDGLFISNGPGDPALAWDAVLNLRKVIGTPIESIKASEDRQTFADKLKEIGEKIAPSVAVETVESALKAAENIGYPVMVRAAYALGGLGSGLCENEQKLREVSQQVSCK</sequence>
<dbReference type="Proteomes" id="UP001159427">
    <property type="component" value="Unassembled WGS sequence"/>
</dbReference>
<gene>
    <name evidence="8" type="ORF">PEVE_00015730</name>
</gene>
<dbReference type="PROSITE" id="PS51273">
    <property type="entry name" value="GATASE_TYPE_1"/>
    <property type="match status" value="1"/>
</dbReference>
<dbReference type="PROSITE" id="PS50975">
    <property type="entry name" value="ATP_GRASP"/>
    <property type="match status" value="1"/>
</dbReference>
<evidence type="ECO:0000256" key="5">
    <source>
        <dbReference type="ARBA" id="ARBA00047359"/>
    </source>
</evidence>
<dbReference type="PRINTS" id="PR00099">
    <property type="entry name" value="CPSGATASE"/>
</dbReference>
<dbReference type="HAMAP" id="MF_01209">
    <property type="entry name" value="CPSase_S_chain"/>
    <property type="match status" value="1"/>
</dbReference>
<dbReference type="PROSITE" id="PS00866">
    <property type="entry name" value="CPSASE_1"/>
    <property type="match status" value="1"/>
</dbReference>
<name>A0ABN8RZD0_9CNID</name>
<keyword evidence="2 6" id="KW-0547">Nucleotide-binding</keyword>
<evidence type="ECO:0000313" key="8">
    <source>
        <dbReference type="EMBL" id="CAH3184816.1"/>
    </source>
</evidence>
<dbReference type="Gene3D" id="3.50.30.20">
    <property type="entry name" value="Carbamoyl-phosphate synthase small subunit, N-terminal domain"/>
    <property type="match status" value="1"/>
</dbReference>
<dbReference type="InterPro" id="IPR017926">
    <property type="entry name" value="GATASE"/>
</dbReference>
<feature type="domain" description="ATP-grasp" evidence="7">
    <location>
        <begin position="532"/>
        <end position="577"/>
    </location>
</feature>
<evidence type="ECO:0000256" key="4">
    <source>
        <dbReference type="ARBA" id="ARBA00044063"/>
    </source>
</evidence>
<dbReference type="PRINTS" id="PR00097">
    <property type="entry name" value="ANTSNTHASEII"/>
</dbReference>
<accession>A0ABN8RZD0</accession>
<dbReference type="Gene3D" id="3.40.50.20">
    <property type="match status" value="1"/>
</dbReference>
<dbReference type="CDD" id="cd01744">
    <property type="entry name" value="GATase1_CPSase"/>
    <property type="match status" value="1"/>
</dbReference>
<dbReference type="NCBIfam" id="TIGR01368">
    <property type="entry name" value="CPSaseIIsmall"/>
    <property type="match status" value="1"/>
</dbReference>